<dbReference type="PROSITE" id="PS50093">
    <property type="entry name" value="PKD"/>
    <property type="match status" value="2"/>
</dbReference>
<dbReference type="InterPro" id="IPR013783">
    <property type="entry name" value="Ig-like_fold"/>
</dbReference>
<sequence length="359" mass="41762">MSNQHRETNFWSKIDYRIVLFFAAFLLIALAILLYRMWTQVDCENVKLEAQSKNFLENENVQFSTNIQDAKEYLWDFGDGSPLSKTANPIHNYILPGKYFVRLTINGNCYAEKEILIKDIDDIVLHETVPEIIAPDVVRVGDPIPFDYYFADETKDVFSWEWSFGESGEMDKIEKNPTYVFQTPGQKRISLIINGDVRYISSKSIFVKPREPIVNNFQYRQRIRQSVELDPGPAQIDPLDEYVMNLPVAPTPIPFVEPPVIEKKMAPDISSEQFEILLLKVAEQSKTKEDFSEYICNQYEIPVIKNDDELLTFADFCLKIKGEKIKVETLLLNRDKENNCIVSINIQYKVKKNLIWMKD</sequence>
<dbReference type="InterPro" id="IPR022409">
    <property type="entry name" value="PKD/Chitinase_dom"/>
</dbReference>
<evidence type="ECO:0000313" key="4">
    <source>
        <dbReference type="Proteomes" id="UP001549146"/>
    </source>
</evidence>
<dbReference type="CDD" id="cd00146">
    <property type="entry name" value="PKD"/>
    <property type="match status" value="2"/>
</dbReference>
<keyword evidence="1" id="KW-0812">Transmembrane</keyword>
<dbReference type="EMBL" id="JBEPMO010000001">
    <property type="protein sequence ID" value="MET3730491.1"/>
    <property type="molecule type" value="Genomic_DNA"/>
</dbReference>
<feature type="domain" description="PKD" evidence="2">
    <location>
        <begin position="73"/>
        <end position="108"/>
    </location>
</feature>
<proteinExistence type="predicted"/>
<evidence type="ECO:0000256" key="1">
    <source>
        <dbReference type="SAM" id="Phobius"/>
    </source>
</evidence>
<dbReference type="InterPro" id="IPR000601">
    <property type="entry name" value="PKD_dom"/>
</dbReference>
<keyword evidence="1" id="KW-1133">Transmembrane helix</keyword>
<dbReference type="Gene3D" id="2.60.40.10">
    <property type="entry name" value="Immunoglobulins"/>
    <property type="match status" value="2"/>
</dbReference>
<keyword evidence="4" id="KW-1185">Reference proteome</keyword>
<dbReference type="SMART" id="SM00089">
    <property type="entry name" value="PKD"/>
    <property type="match status" value="2"/>
</dbReference>
<dbReference type="SUPFAM" id="SSF49299">
    <property type="entry name" value="PKD domain"/>
    <property type="match status" value="2"/>
</dbReference>
<accession>A0ABV2LPI9</accession>
<dbReference type="Proteomes" id="UP001549146">
    <property type="component" value="Unassembled WGS sequence"/>
</dbReference>
<keyword evidence="1" id="KW-0472">Membrane</keyword>
<evidence type="ECO:0000259" key="2">
    <source>
        <dbReference type="PROSITE" id="PS50093"/>
    </source>
</evidence>
<comment type="caution">
    <text evidence="3">The sequence shown here is derived from an EMBL/GenBank/DDBJ whole genome shotgun (WGS) entry which is preliminary data.</text>
</comment>
<organism evidence="3 4">
    <name type="scientific">Moheibacter stercoris</name>
    <dbReference type="NCBI Taxonomy" id="1628251"/>
    <lineage>
        <taxon>Bacteria</taxon>
        <taxon>Pseudomonadati</taxon>
        <taxon>Bacteroidota</taxon>
        <taxon>Flavobacteriia</taxon>
        <taxon>Flavobacteriales</taxon>
        <taxon>Weeksellaceae</taxon>
        <taxon>Moheibacter</taxon>
    </lineage>
</organism>
<feature type="domain" description="PKD" evidence="2">
    <location>
        <begin position="149"/>
        <end position="207"/>
    </location>
</feature>
<evidence type="ECO:0000313" key="3">
    <source>
        <dbReference type="EMBL" id="MET3730491.1"/>
    </source>
</evidence>
<dbReference type="RefSeq" id="WP_354505435.1">
    <property type="nucleotide sequence ID" value="NZ_JBEPMO010000001.1"/>
</dbReference>
<name>A0ABV2LPI9_9FLAO</name>
<dbReference type="InterPro" id="IPR035986">
    <property type="entry name" value="PKD_dom_sf"/>
</dbReference>
<dbReference type="Pfam" id="PF18911">
    <property type="entry name" value="PKD_4"/>
    <property type="match status" value="2"/>
</dbReference>
<reference evidence="3 4" key="1">
    <citation type="submission" date="2024-06" db="EMBL/GenBank/DDBJ databases">
        <title>Genomic Encyclopedia of Type Strains, Phase IV (KMG-IV): sequencing the most valuable type-strain genomes for metagenomic binning, comparative biology and taxonomic classification.</title>
        <authorList>
            <person name="Goeker M."/>
        </authorList>
    </citation>
    <scope>NUCLEOTIDE SEQUENCE [LARGE SCALE GENOMIC DNA]</scope>
    <source>
        <strain evidence="3 4">DSM 29388</strain>
    </source>
</reference>
<protein>
    <recommendedName>
        <fullName evidence="2">PKD domain-containing protein</fullName>
    </recommendedName>
</protein>
<gene>
    <name evidence="3" type="ORF">ABID46_000043</name>
</gene>
<feature type="transmembrane region" description="Helical" evidence="1">
    <location>
        <begin position="18"/>
        <end position="38"/>
    </location>
</feature>